<dbReference type="InterPro" id="IPR004111">
    <property type="entry name" value="Repressor_TetR_C"/>
</dbReference>
<evidence type="ECO:0000256" key="4">
    <source>
        <dbReference type="PROSITE-ProRule" id="PRU00335"/>
    </source>
</evidence>
<dbReference type="PANTHER" id="PTHR30055">
    <property type="entry name" value="HTH-TYPE TRANSCRIPTIONAL REGULATOR RUTR"/>
    <property type="match status" value="1"/>
</dbReference>
<proteinExistence type="predicted"/>
<protein>
    <submittedName>
        <fullName evidence="7">Transcriptional regulator</fullName>
    </submittedName>
</protein>
<evidence type="ECO:0000313" key="8">
    <source>
        <dbReference type="Proteomes" id="UP000286931"/>
    </source>
</evidence>
<dbReference type="PANTHER" id="PTHR30055:SF151">
    <property type="entry name" value="TRANSCRIPTIONAL REGULATORY PROTEIN"/>
    <property type="match status" value="1"/>
</dbReference>
<keyword evidence="2 4" id="KW-0238">DNA-binding</keyword>
<dbReference type="GO" id="GO:0003700">
    <property type="term" value="F:DNA-binding transcription factor activity"/>
    <property type="evidence" value="ECO:0007669"/>
    <property type="project" value="TreeGrafter"/>
</dbReference>
<feature type="region of interest" description="Disordered" evidence="5">
    <location>
        <begin position="243"/>
        <end position="288"/>
    </location>
</feature>
<dbReference type="EMBL" id="BIFH01000013">
    <property type="protein sequence ID" value="GCD92890.1"/>
    <property type="molecule type" value="Genomic_DNA"/>
</dbReference>
<accession>A0A401YE74</accession>
<gene>
    <name evidence="7" type="ORF">EHYA_00533</name>
</gene>
<evidence type="ECO:0000313" key="7">
    <source>
        <dbReference type="EMBL" id="GCD92890.1"/>
    </source>
</evidence>
<reference evidence="7 8" key="1">
    <citation type="submission" date="2018-12" db="EMBL/GenBank/DDBJ databases">
        <title>Draft genome sequence of Embleya hyalina NBRC 13850T.</title>
        <authorList>
            <person name="Komaki H."/>
            <person name="Hosoyama A."/>
            <person name="Kimura A."/>
            <person name="Ichikawa N."/>
            <person name="Tamura T."/>
        </authorList>
    </citation>
    <scope>NUCLEOTIDE SEQUENCE [LARGE SCALE GENOMIC DNA]</scope>
    <source>
        <strain evidence="7 8">NBRC 13850</strain>
    </source>
</reference>
<dbReference type="Gene3D" id="1.10.10.60">
    <property type="entry name" value="Homeodomain-like"/>
    <property type="match status" value="1"/>
</dbReference>
<name>A0A401YE74_9ACTN</name>
<feature type="compositionally biased region" description="Low complexity" evidence="5">
    <location>
        <begin position="171"/>
        <end position="190"/>
    </location>
</feature>
<dbReference type="AlphaFoldDB" id="A0A401YE74"/>
<evidence type="ECO:0000256" key="3">
    <source>
        <dbReference type="ARBA" id="ARBA00023163"/>
    </source>
</evidence>
<evidence type="ECO:0000256" key="5">
    <source>
        <dbReference type="SAM" id="MobiDB-lite"/>
    </source>
</evidence>
<comment type="caution">
    <text evidence="7">The sequence shown here is derived from an EMBL/GenBank/DDBJ whole genome shotgun (WGS) entry which is preliminary data.</text>
</comment>
<evidence type="ECO:0000256" key="1">
    <source>
        <dbReference type="ARBA" id="ARBA00023015"/>
    </source>
</evidence>
<feature type="domain" description="HTH tetR-type" evidence="6">
    <location>
        <begin position="14"/>
        <end position="74"/>
    </location>
</feature>
<dbReference type="GO" id="GO:0000976">
    <property type="term" value="F:transcription cis-regulatory region binding"/>
    <property type="evidence" value="ECO:0007669"/>
    <property type="project" value="TreeGrafter"/>
</dbReference>
<dbReference type="RefSeq" id="WP_246126394.1">
    <property type="nucleotide sequence ID" value="NZ_BIFH01000013.1"/>
</dbReference>
<sequence length="288" mass="30681">MPQARSRSRPSKSMLGLDAVLAATITLVDELGCEAVSLRRVAQALETGPASLYVYVRDRQELMALVLDHAVADVVVPDEGAGDWRTRLELLVGRIVAALARHNDIASVGLRDALPGRHGLRLTEEMARLLRAGGLDDDACSWAIDLLGQYIYSTALENTGAPHSRRPPAAPSSDTGADTTTDTATDTDPTVPETFTARLDATFRTLPADRYPTLRALAPRLTGGDQDARAAWKLRVIIDGLLAQPPRRPTSDGNDPAAPDPAPGAPSPPDRETHVTPAPVTSRRGALS</sequence>
<dbReference type="InterPro" id="IPR036271">
    <property type="entry name" value="Tet_transcr_reg_TetR-rel_C_sf"/>
</dbReference>
<dbReference type="Gene3D" id="1.10.357.10">
    <property type="entry name" value="Tetracycline Repressor, domain 2"/>
    <property type="match status" value="1"/>
</dbReference>
<dbReference type="GO" id="GO:0045892">
    <property type="term" value="P:negative regulation of DNA-templated transcription"/>
    <property type="evidence" value="ECO:0007669"/>
    <property type="project" value="InterPro"/>
</dbReference>
<dbReference type="InterPro" id="IPR009057">
    <property type="entry name" value="Homeodomain-like_sf"/>
</dbReference>
<dbReference type="InterPro" id="IPR001647">
    <property type="entry name" value="HTH_TetR"/>
</dbReference>
<feature type="region of interest" description="Disordered" evidence="5">
    <location>
        <begin position="158"/>
        <end position="195"/>
    </location>
</feature>
<keyword evidence="3" id="KW-0804">Transcription</keyword>
<keyword evidence="8" id="KW-1185">Reference proteome</keyword>
<evidence type="ECO:0000256" key="2">
    <source>
        <dbReference type="ARBA" id="ARBA00023125"/>
    </source>
</evidence>
<dbReference type="InterPro" id="IPR050109">
    <property type="entry name" value="HTH-type_TetR-like_transc_reg"/>
</dbReference>
<feature type="compositionally biased region" description="Pro residues" evidence="5">
    <location>
        <begin position="258"/>
        <end position="268"/>
    </location>
</feature>
<dbReference type="SUPFAM" id="SSF46689">
    <property type="entry name" value="Homeodomain-like"/>
    <property type="match status" value="1"/>
</dbReference>
<dbReference type="Pfam" id="PF02909">
    <property type="entry name" value="TetR_C_1"/>
    <property type="match status" value="1"/>
</dbReference>
<dbReference type="Proteomes" id="UP000286931">
    <property type="component" value="Unassembled WGS sequence"/>
</dbReference>
<organism evidence="7 8">
    <name type="scientific">Embleya hyalina</name>
    <dbReference type="NCBI Taxonomy" id="516124"/>
    <lineage>
        <taxon>Bacteria</taxon>
        <taxon>Bacillati</taxon>
        <taxon>Actinomycetota</taxon>
        <taxon>Actinomycetes</taxon>
        <taxon>Kitasatosporales</taxon>
        <taxon>Streptomycetaceae</taxon>
        <taxon>Embleya</taxon>
    </lineage>
</organism>
<evidence type="ECO:0000259" key="6">
    <source>
        <dbReference type="PROSITE" id="PS50977"/>
    </source>
</evidence>
<keyword evidence="1" id="KW-0805">Transcription regulation</keyword>
<feature type="DNA-binding region" description="H-T-H motif" evidence="4">
    <location>
        <begin position="37"/>
        <end position="56"/>
    </location>
</feature>
<dbReference type="SUPFAM" id="SSF48498">
    <property type="entry name" value="Tetracyclin repressor-like, C-terminal domain"/>
    <property type="match status" value="1"/>
</dbReference>
<dbReference type="PROSITE" id="PS50977">
    <property type="entry name" value="HTH_TETR_2"/>
    <property type="match status" value="1"/>
</dbReference>